<feature type="region of interest" description="Disordered" evidence="1">
    <location>
        <begin position="182"/>
        <end position="327"/>
    </location>
</feature>
<accession>A0A9P5GMM7</accession>
<dbReference type="AlphaFoldDB" id="A0A9P5GMM7"/>
<dbReference type="Proteomes" id="UP000701341">
    <property type="component" value="Unassembled WGS sequence"/>
</dbReference>
<keyword evidence="4" id="KW-1185">Reference proteome</keyword>
<name>A0A9P5GMM7_PENCR</name>
<evidence type="ECO:0000256" key="1">
    <source>
        <dbReference type="SAM" id="MobiDB-lite"/>
    </source>
</evidence>
<dbReference type="EMBL" id="JAAOZQ010000060">
    <property type="protein sequence ID" value="KAF7521702.1"/>
    <property type="molecule type" value="Genomic_DNA"/>
</dbReference>
<organism evidence="3 4">
    <name type="scientific">Penicillium crustosum</name>
    <name type="common">Blue mold fungus</name>
    <dbReference type="NCBI Taxonomy" id="36656"/>
    <lineage>
        <taxon>Eukaryota</taxon>
        <taxon>Fungi</taxon>
        <taxon>Dikarya</taxon>
        <taxon>Ascomycota</taxon>
        <taxon>Pezizomycotina</taxon>
        <taxon>Eurotiomycetes</taxon>
        <taxon>Eurotiomycetidae</taxon>
        <taxon>Eurotiales</taxon>
        <taxon>Aspergillaceae</taxon>
        <taxon>Penicillium</taxon>
    </lineage>
</organism>
<gene>
    <name evidence="3" type="ORF">PCG10_008155</name>
</gene>
<feature type="compositionally biased region" description="Basic and acidic residues" evidence="1">
    <location>
        <begin position="182"/>
        <end position="311"/>
    </location>
</feature>
<evidence type="ECO:0000259" key="2">
    <source>
        <dbReference type="Pfam" id="PF05205"/>
    </source>
</evidence>
<feature type="compositionally biased region" description="Basic and acidic residues" evidence="1">
    <location>
        <begin position="393"/>
        <end position="420"/>
    </location>
</feature>
<feature type="domain" description="BOD1/SHG1" evidence="2">
    <location>
        <begin position="51"/>
        <end position="152"/>
    </location>
</feature>
<feature type="region of interest" description="Disordered" evidence="1">
    <location>
        <begin position="366"/>
        <end position="431"/>
    </location>
</feature>
<dbReference type="PANTHER" id="PTHR28034">
    <property type="entry name" value="SET1 COMPLEX COMPONENT SHG1"/>
    <property type="match status" value="1"/>
</dbReference>
<evidence type="ECO:0000313" key="3">
    <source>
        <dbReference type="EMBL" id="KAF7521702.1"/>
    </source>
</evidence>
<proteinExistence type="predicted"/>
<reference evidence="3" key="1">
    <citation type="submission" date="2020-02" db="EMBL/GenBank/DDBJ databases">
        <authorList>
            <person name="Lichtner F.J."/>
        </authorList>
    </citation>
    <scope>NUCLEOTIDE SEQUENCE</scope>
    <source>
        <strain evidence="3">G10</strain>
    </source>
</reference>
<comment type="caution">
    <text evidence="3">The sequence shown here is derived from an EMBL/GenBank/DDBJ whole genome shotgun (WGS) entry which is preliminary data.</text>
</comment>
<dbReference type="InterPro" id="IPR055264">
    <property type="entry name" value="BOD1/SHG1_dom"/>
</dbReference>
<dbReference type="PANTHER" id="PTHR28034:SF1">
    <property type="entry name" value="NUCLEOMORPHIN"/>
    <property type="match status" value="1"/>
</dbReference>
<dbReference type="Pfam" id="PF05205">
    <property type="entry name" value="COMPASS-Shg1"/>
    <property type="match status" value="1"/>
</dbReference>
<protein>
    <recommendedName>
        <fullName evidence="2">BOD1/SHG1 domain-containing protein</fullName>
    </recommendedName>
</protein>
<evidence type="ECO:0000313" key="4">
    <source>
        <dbReference type="Proteomes" id="UP000701341"/>
    </source>
</evidence>
<sequence>MASDETMVNPQEIEDVHSTAKRSIDIESVKRKKFKTDDLPLSAAQHAAIDKLLHSFKKKGGFDSVRKQIWADFNDGELRTDFTNKLVALAESEIDREPALLSRERGKAATLIEGAVDRGDVYKSVEDSIDQLASKHLDFILASVREIRCQDVGEEVAARELELGNKTDADYEAYVSAQREEREKVWREEERKQREIEEEEKRIRDEERKKKRELERQKDDEDRARRKEIDEQRRADRERQREEQRILDEQRERERDERYERRRREDRERYRGWDRDRSRTRDRDRFRDRSPAYRSDRGLSPRPRDSKHDKSSTSNAPTPVLAPLVDEKSLEEAALQMLLKEGEELAAKARQKPEFDFEEAEAIENGLKPPASTLGPAKNANDSRFSNTSTRAASRDAGARRGSLADRGDRPRHLTRDRSRSRSRRRRTSRYDTDRRRLEIVIWMRDVATVTSGMTEVVEATGQAVAAAVDPPAGVTGTAVLAEIEIEYVIDRGPKTGTVTGTAAATETEIMTIIALGAVGPLAHPYADVLAAALVHPYVDVLAAAHARALAPVTVLGHVLDLIDGDLGLGVARLLLL</sequence>